<dbReference type="AlphaFoldDB" id="A0AAD9Q8X0"/>
<evidence type="ECO:0000313" key="3">
    <source>
        <dbReference type="EMBL" id="KAK2556898.1"/>
    </source>
</evidence>
<feature type="transmembrane region" description="Helical" evidence="2">
    <location>
        <begin position="154"/>
        <end position="177"/>
    </location>
</feature>
<evidence type="ECO:0000256" key="2">
    <source>
        <dbReference type="SAM" id="Phobius"/>
    </source>
</evidence>
<dbReference type="EMBL" id="JARQWQ010000053">
    <property type="protein sequence ID" value="KAK2556898.1"/>
    <property type="molecule type" value="Genomic_DNA"/>
</dbReference>
<dbReference type="PANTHER" id="PTHR16230:SF3">
    <property type="entry name" value="BIOGENESIS OF LYSOSOMAL ORGANELLES COMPLEX-1, SUBUNIT 4, CAPPUCCINO"/>
    <property type="match status" value="1"/>
</dbReference>
<protein>
    <submittedName>
        <fullName evidence="3">Biogenesis of lysosome-related organelles complex 1 subunit 4</fullName>
    </submittedName>
</protein>
<keyword evidence="2" id="KW-0472">Membrane</keyword>
<comment type="caution">
    <text evidence="3">The sequence shown here is derived from an EMBL/GenBank/DDBJ whole genome shotgun (WGS) entry which is preliminary data.</text>
</comment>
<dbReference type="PANTHER" id="PTHR16230">
    <property type="entry name" value="CAPPUCCINO"/>
    <property type="match status" value="1"/>
</dbReference>
<keyword evidence="2" id="KW-1133">Transmembrane helix</keyword>
<sequence>MAESGESLAENTIKPEEEIELDLAKCAAEFAQYCQVDARNESKGIEDTIEDMLVRLDEFSHLADTIRNDSSQSLMEVMPMLHSRSQELPTIFRKINQLEAFVNAVKKNVDHVEESVITAEKELGSHTIKKVLGSIPGLRQARNPLFISFFPNDFVLLFPLFSSFFLDKVITASLGIYMKASPSKKEKQLADWQAPAIFKTSDFFGDSAKDEECADSSKATALDTNDQSEEQARETFAPSTEG</sequence>
<dbReference type="GO" id="GO:0031083">
    <property type="term" value="C:BLOC-1 complex"/>
    <property type="evidence" value="ECO:0007669"/>
    <property type="project" value="TreeGrafter"/>
</dbReference>
<dbReference type="InterPro" id="IPR024857">
    <property type="entry name" value="Cappuccino"/>
</dbReference>
<proteinExistence type="predicted"/>
<evidence type="ECO:0000256" key="1">
    <source>
        <dbReference type="SAM" id="MobiDB-lite"/>
    </source>
</evidence>
<keyword evidence="2" id="KW-0812">Transmembrane</keyword>
<reference evidence="3" key="2">
    <citation type="journal article" date="2023" name="Science">
        <title>Genomic signatures of disease resistance in endangered staghorn corals.</title>
        <authorList>
            <person name="Vollmer S.V."/>
            <person name="Selwyn J.D."/>
            <person name="Despard B.A."/>
            <person name="Roesel C.L."/>
        </authorList>
    </citation>
    <scope>NUCLEOTIDE SEQUENCE</scope>
    <source>
        <strain evidence="3">K2</strain>
    </source>
</reference>
<reference evidence="3" key="1">
    <citation type="journal article" date="2023" name="G3 (Bethesda)">
        <title>Whole genome assembly and annotation of the endangered Caribbean coral Acropora cervicornis.</title>
        <authorList>
            <person name="Selwyn J.D."/>
            <person name="Vollmer S.V."/>
        </authorList>
    </citation>
    <scope>NUCLEOTIDE SEQUENCE</scope>
    <source>
        <strain evidence="3">K2</strain>
    </source>
</reference>
<feature type="region of interest" description="Disordered" evidence="1">
    <location>
        <begin position="215"/>
        <end position="242"/>
    </location>
</feature>
<organism evidence="3 4">
    <name type="scientific">Acropora cervicornis</name>
    <name type="common">Staghorn coral</name>
    <dbReference type="NCBI Taxonomy" id="6130"/>
    <lineage>
        <taxon>Eukaryota</taxon>
        <taxon>Metazoa</taxon>
        <taxon>Cnidaria</taxon>
        <taxon>Anthozoa</taxon>
        <taxon>Hexacorallia</taxon>
        <taxon>Scleractinia</taxon>
        <taxon>Astrocoeniina</taxon>
        <taxon>Acroporidae</taxon>
        <taxon>Acropora</taxon>
    </lineage>
</organism>
<dbReference type="Proteomes" id="UP001249851">
    <property type="component" value="Unassembled WGS sequence"/>
</dbReference>
<name>A0AAD9Q8X0_ACRCE</name>
<evidence type="ECO:0000313" key="4">
    <source>
        <dbReference type="Proteomes" id="UP001249851"/>
    </source>
</evidence>
<accession>A0AAD9Q8X0</accession>
<gene>
    <name evidence="3" type="ORF">P5673_021116</name>
</gene>
<keyword evidence="4" id="KW-1185">Reference proteome</keyword>